<dbReference type="Pfam" id="PF00877">
    <property type="entry name" value="NLPC_P60"/>
    <property type="match status" value="1"/>
</dbReference>
<gene>
    <name evidence="9" type="primary">mepH</name>
    <name evidence="9" type="ORF">CLVI_23140</name>
</gene>
<feature type="domain" description="NlpC/P60" evidence="8">
    <location>
        <begin position="249"/>
        <end position="367"/>
    </location>
</feature>
<dbReference type="GO" id="GO:0008234">
    <property type="term" value="F:cysteine-type peptidase activity"/>
    <property type="evidence" value="ECO:0007669"/>
    <property type="project" value="UniProtKB-KW"/>
</dbReference>
<evidence type="ECO:0000313" key="9">
    <source>
        <dbReference type="EMBL" id="PRR81705.1"/>
    </source>
</evidence>
<evidence type="ECO:0000256" key="5">
    <source>
        <dbReference type="ARBA" id="ARBA00022807"/>
    </source>
</evidence>
<evidence type="ECO:0000256" key="3">
    <source>
        <dbReference type="ARBA" id="ARBA00022729"/>
    </source>
</evidence>
<dbReference type="PANTHER" id="PTHR47053:SF1">
    <property type="entry name" value="MUREIN DD-ENDOPEPTIDASE MEPH-RELATED"/>
    <property type="match status" value="1"/>
</dbReference>
<dbReference type="Proteomes" id="UP000239471">
    <property type="component" value="Unassembled WGS sequence"/>
</dbReference>
<dbReference type="InterPro" id="IPR000064">
    <property type="entry name" value="NLP_P60_dom"/>
</dbReference>
<keyword evidence="6" id="KW-0175">Coiled coil</keyword>
<keyword evidence="10" id="KW-1185">Reference proteome</keyword>
<evidence type="ECO:0000256" key="2">
    <source>
        <dbReference type="ARBA" id="ARBA00022670"/>
    </source>
</evidence>
<evidence type="ECO:0000256" key="1">
    <source>
        <dbReference type="ARBA" id="ARBA00007074"/>
    </source>
</evidence>
<evidence type="ECO:0000313" key="10">
    <source>
        <dbReference type="Proteomes" id="UP000239471"/>
    </source>
</evidence>
<evidence type="ECO:0000256" key="7">
    <source>
        <dbReference type="SAM" id="SignalP"/>
    </source>
</evidence>
<evidence type="ECO:0000256" key="6">
    <source>
        <dbReference type="SAM" id="Coils"/>
    </source>
</evidence>
<dbReference type="RefSeq" id="WP_106060261.1">
    <property type="nucleotide sequence ID" value="NZ_PVXQ01000025.1"/>
</dbReference>
<dbReference type="GO" id="GO:0006508">
    <property type="term" value="P:proteolysis"/>
    <property type="evidence" value="ECO:0007669"/>
    <property type="project" value="UniProtKB-KW"/>
</dbReference>
<dbReference type="PANTHER" id="PTHR47053">
    <property type="entry name" value="MUREIN DD-ENDOPEPTIDASE MEPH-RELATED"/>
    <property type="match status" value="1"/>
</dbReference>
<dbReference type="EC" id="3.4.-.-" evidence="9"/>
<feature type="chain" id="PRO_5039409366" evidence="7">
    <location>
        <begin position="25"/>
        <end position="367"/>
    </location>
</feature>
<dbReference type="EMBL" id="PVXQ01000025">
    <property type="protein sequence ID" value="PRR81705.1"/>
    <property type="molecule type" value="Genomic_DNA"/>
</dbReference>
<comment type="caution">
    <text evidence="9">The sequence shown here is derived from an EMBL/GenBank/DDBJ whole genome shotgun (WGS) entry which is preliminary data.</text>
</comment>
<feature type="coiled-coil region" evidence="6">
    <location>
        <begin position="154"/>
        <end position="209"/>
    </location>
</feature>
<dbReference type="SUPFAM" id="SSF54001">
    <property type="entry name" value="Cysteine proteinases"/>
    <property type="match status" value="1"/>
</dbReference>
<dbReference type="Gene3D" id="3.90.1720.10">
    <property type="entry name" value="endopeptidase domain like (from Nostoc punctiforme)"/>
    <property type="match status" value="1"/>
</dbReference>
<feature type="signal peptide" evidence="7">
    <location>
        <begin position="1"/>
        <end position="24"/>
    </location>
</feature>
<keyword evidence="3 7" id="KW-0732">Signal</keyword>
<dbReference type="Gene3D" id="6.10.250.3150">
    <property type="match status" value="1"/>
</dbReference>
<accession>A0A2T0BCY3</accession>
<dbReference type="OrthoDB" id="9808890at2"/>
<protein>
    <submittedName>
        <fullName evidence="9">Murein DD-endopeptidase MepH</fullName>
        <ecNumber evidence="9">3.4.-.-</ecNumber>
    </submittedName>
</protein>
<dbReference type="PROSITE" id="PS51935">
    <property type="entry name" value="NLPC_P60"/>
    <property type="match status" value="1"/>
</dbReference>
<name>A0A2T0BCY3_9CLOT</name>
<proteinExistence type="inferred from homology"/>
<dbReference type="AlphaFoldDB" id="A0A2T0BCY3"/>
<dbReference type="InterPro" id="IPR038765">
    <property type="entry name" value="Papain-like_cys_pep_sf"/>
</dbReference>
<comment type="similarity">
    <text evidence="1">Belongs to the peptidase C40 family.</text>
</comment>
<reference evidence="9 10" key="1">
    <citation type="submission" date="2018-03" db="EMBL/GenBank/DDBJ databases">
        <title>Genome sequence of Clostridium vincentii DSM 10228.</title>
        <authorList>
            <person name="Poehlein A."/>
            <person name="Daniel R."/>
        </authorList>
    </citation>
    <scope>NUCLEOTIDE SEQUENCE [LARGE SCALE GENOMIC DNA]</scope>
    <source>
        <strain evidence="9 10">DSM 10228</strain>
    </source>
</reference>
<organism evidence="9 10">
    <name type="scientific">Clostridium vincentii</name>
    <dbReference type="NCBI Taxonomy" id="52704"/>
    <lineage>
        <taxon>Bacteria</taxon>
        <taxon>Bacillati</taxon>
        <taxon>Bacillota</taxon>
        <taxon>Clostridia</taxon>
        <taxon>Eubacteriales</taxon>
        <taxon>Clostridiaceae</taxon>
        <taxon>Clostridium</taxon>
    </lineage>
</organism>
<dbReference type="InterPro" id="IPR051202">
    <property type="entry name" value="Peptidase_C40"/>
</dbReference>
<sequence length="367" mass="40675">MIKTSKTVIFAVALALVTQISVMAAPVSSEAQTQQSQLEENKNALKDAEGKGAELERSIEKLDSQIEGFMMEIDKNKEGIAQTEKDINKSKEEIIKVEEELSKQQGILDNRIRSTYISGQSNYLKVLLEAEGFSDAIARIEAIRKIISIDQKVMSDLDLKKEEVENKKTALEDKHNELLLLETENENKLVSLNNDIASQKVLIEEVKAQEKLFSSKVNEAQALVQPTIDAVKKIRTEAPSYEVSRGTAPVSDGNVIAYASNFLGTPYLWGGTSPSTGFDCSGFTQYVYAHFGINIGRTTYDQINDGYEVSKDALQAGDLVFFGANNNPTHMGIYIGNNTYMHSPRTGDVLKISPMTRTDYITGRRVK</sequence>
<keyword evidence="5" id="KW-0788">Thiol protease</keyword>
<evidence type="ECO:0000259" key="8">
    <source>
        <dbReference type="PROSITE" id="PS51935"/>
    </source>
</evidence>
<keyword evidence="2" id="KW-0645">Protease</keyword>
<feature type="coiled-coil region" evidence="6">
    <location>
        <begin position="28"/>
        <end position="107"/>
    </location>
</feature>
<keyword evidence="4 9" id="KW-0378">Hydrolase</keyword>
<dbReference type="InterPro" id="IPR057309">
    <property type="entry name" value="PcsB_CC"/>
</dbReference>
<dbReference type="Pfam" id="PF24568">
    <property type="entry name" value="CC_PcsB"/>
    <property type="match status" value="1"/>
</dbReference>
<evidence type="ECO:0000256" key="4">
    <source>
        <dbReference type="ARBA" id="ARBA00022801"/>
    </source>
</evidence>